<evidence type="ECO:0000256" key="2">
    <source>
        <dbReference type="ARBA" id="ARBA00023015"/>
    </source>
</evidence>
<feature type="compositionally biased region" description="Polar residues" evidence="8">
    <location>
        <begin position="200"/>
        <end position="211"/>
    </location>
</feature>
<reference evidence="10" key="1">
    <citation type="submission" date="2022-01" db="EMBL/GenBank/DDBJ databases">
        <authorList>
            <person name="King R."/>
        </authorList>
    </citation>
    <scope>NUCLEOTIDE SEQUENCE</scope>
</reference>
<dbReference type="PRINTS" id="PR00041">
    <property type="entry name" value="LEUZIPPRCREB"/>
</dbReference>
<dbReference type="GO" id="GO:0005634">
    <property type="term" value="C:nucleus"/>
    <property type="evidence" value="ECO:0007669"/>
    <property type="project" value="UniProtKB-SubCell"/>
</dbReference>
<dbReference type="GO" id="GO:0035497">
    <property type="term" value="F:cAMP response element binding"/>
    <property type="evidence" value="ECO:0007669"/>
    <property type="project" value="TreeGrafter"/>
</dbReference>
<feature type="compositionally biased region" description="Polar residues" evidence="8">
    <location>
        <begin position="222"/>
        <end position="249"/>
    </location>
</feature>
<dbReference type="InterPro" id="IPR046347">
    <property type="entry name" value="bZIP_sf"/>
</dbReference>
<evidence type="ECO:0000256" key="5">
    <source>
        <dbReference type="ARBA" id="ARBA00023163"/>
    </source>
</evidence>
<evidence type="ECO:0000313" key="10">
    <source>
        <dbReference type="EMBL" id="CAG9805888.1"/>
    </source>
</evidence>
<evidence type="ECO:0000256" key="4">
    <source>
        <dbReference type="ARBA" id="ARBA00023159"/>
    </source>
</evidence>
<evidence type="ECO:0000256" key="8">
    <source>
        <dbReference type="SAM" id="MobiDB-lite"/>
    </source>
</evidence>
<feature type="domain" description="BZIP" evidence="9">
    <location>
        <begin position="360"/>
        <end position="423"/>
    </location>
</feature>
<accession>A0A9N9RYP4</accession>
<dbReference type="PROSITE" id="PS00036">
    <property type="entry name" value="BZIP_BASIC"/>
    <property type="match status" value="1"/>
</dbReference>
<dbReference type="GO" id="GO:0000981">
    <property type="term" value="F:DNA-binding transcription factor activity, RNA polymerase II-specific"/>
    <property type="evidence" value="ECO:0007669"/>
    <property type="project" value="TreeGrafter"/>
</dbReference>
<dbReference type="FunFam" id="1.20.5.170:FF:000054">
    <property type="entry name" value="Cyclic AMP-responsive element-binding protein 3-like 2"/>
    <property type="match status" value="1"/>
</dbReference>
<keyword evidence="3" id="KW-0238">DNA-binding</keyword>
<feature type="region of interest" description="Disordered" evidence="8">
    <location>
        <begin position="81"/>
        <end position="103"/>
    </location>
</feature>
<dbReference type="EMBL" id="OU895878">
    <property type="protein sequence ID" value="CAG9805888.1"/>
    <property type="molecule type" value="Genomic_DNA"/>
</dbReference>
<feature type="compositionally biased region" description="Low complexity" evidence="8">
    <location>
        <begin position="268"/>
        <end position="303"/>
    </location>
</feature>
<dbReference type="InterPro" id="IPR004827">
    <property type="entry name" value="bZIP"/>
</dbReference>
<evidence type="ECO:0000313" key="11">
    <source>
        <dbReference type="Proteomes" id="UP001153620"/>
    </source>
</evidence>
<dbReference type="OrthoDB" id="674948at2759"/>
<feature type="region of interest" description="Disordered" evidence="8">
    <location>
        <begin position="185"/>
        <end position="329"/>
    </location>
</feature>
<comment type="subcellular location">
    <subcellularLocation>
        <location evidence="1">Nucleus</location>
    </subcellularLocation>
</comment>
<sequence>MDMTMDVYGDNEVNDLKELWETDLDMNDSLKLTPTDITDWFMDCETDADDQKIPHVILNDKLMTDAIFGTVVPIKAEHSYSLTSDGDSMPDSPSDATKIDDLDDNSCPINMNMISYNQSDSNNNNTALSSQKQKQFLRLLSNSSALYAKNSSTYYNQPKSYSGSNSSCSSSEADIDDITIVKEEPLSPHSSCPPSPHNSFGNTLPSISSINPDLMYDRKPSLRSQDQNYLTSSTCTTTSRIKTEPQVSNFGLPPTPPLSSLGDETKGNSSPEHNNSSSSNNATPAITSTSSSSKKSQSASHSTRGYSSSTRQPIHTPLISSQPKGSTGDLILTDEEKRTLLAEGYPIPQRLPLTKAEEKSLKKIRRKIKNKISAQESRRKKKEYMDQLERRVEKLVTENNNFRQKVKALSDENSNLLRELQQLLFSSFPKNQSLVISRTAKRLLRAEKDEMIESNVE</sequence>
<feature type="compositionally biased region" description="Polar residues" evidence="8">
    <location>
        <begin position="304"/>
        <end position="325"/>
    </location>
</feature>
<protein>
    <recommendedName>
        <fullName evidence="9">BZIP domain-containing protein</fullName>
    </recommendedName>
</protein>
<evidence type="ECO:0000256" key="3">
    <source>
        <dbReference type="ARBA" id="ARBA00023125"/>
    </source>
</evidence>
<keyword evidence="7" id="KW-0175">Coiled coil</keyword>
<keyword evidence="5" id="KW-0804">Transcription</keyword>
<keyword evidence="2" id="KW-0805">Transcription regulation</keyword>
<dbReference type="Gene3D" id="1.20.5.170">
    <property type="match status" value="1"/>
</dbReference>
<keyword evidence="4" id="KW-0010">Activator</keyword>
<reference evidence="10" key="2">
    <citation type="submission" date="2022-10" db="EMBL/GenBank/DDBJ databases">
        <authorList>
            <consortium name="ENA_rothamsted_submissions"/>
            <consortium name="culmorum"/>
            <person name="King R."/>
        </authorList>
    </citation>
    <scope>NUCLEOTIDE SEQUENCE</scope>
</reference>
<dbReference type="AlphaFoldDB" id="A0A9N9RYP4"/>
<evidence type="ECO:0000256" key="7">
    <source>
        <dbReference type="SAM" id="Coils"/>
    </source>
</evidence>
<dbReference type="Proteomes" id="UP001153620">
    <property type="component" value="Chromosome 2"/>
</dbReference>
<evidence type="ECO:0000256" key="6">
    <source>
        <dbReference type="ARBA" id="ARBA00023242"/>
    </source>
</evidence>
<evidence type="ECO:0000256" key="1">
    <source>
        <dbReference type="ARBA" id="ARBA00004123"/>
    </source>
</evidence>
<dbReference type="PROSITE" id="PS50217">
    <property type="entry name" value="BZIP"/>
    <property type="match status" value="1"/>
</dbReference>
<gene>
    <name evidence="10" type="ORF">CHIRRI_LOCUS8755</name>
</gene>
<keyword evidence="6" id="KW-0539">Nucleus</keyword>
<proteinExistence type="predicted"/>
<evidence type="ECO:0000259" key="9">
    <source>
        <dbReference type="PROSITE" id="PS50217"/>
    </source>
</evidence>
<feature type="compositionally biased region" description="Low complexity" evidence="8">
    <location>
        <begin position="84"/>
        <end position="95"/>
    </location>
</feature>
<dbReference type="PANTHER" id="PTHR46004">
    <property type="entry name" value="CYCLIC AMP RESPONSE ELEMENT-BINDING PROTEIN A"/>
    <property type="match status" value="1"/>
</dbReference>
<dbReference type="SMART" id="SM00338">
    <property type="entry name" value="BRLZ"/>
    <property type="match status" value="1"/>
</dbReference>
<dbReference type="PANTHER" id="PTHR46004:SF3">
    <property type="entry name" value="CYCLIC AMP RESPONSE ELEMENT-BINDING PROTEIN A"/>
    <property type="match status" value="1"/>
</dbReference>
<organism evidence="10 11">
    <name type="scientific">Chironomus riparius</name>
    <dbReference type="NCBI Taxonomy" id="315576"/>
    <lineage>
        <taxon>Eukaryota</taxon>
        <taxon>Metazoa</taxon>
        <taxon>Ecdysozoa</taxon>
        <taxon>Arthropoda</taxon>
        <taxon>Hexapoda</taxon>
        <taxon>Insecta</taxon>
        <taxon>Pterygota</taxon>
        <taxon>Neoptera</taxon>
        <taxon>Endopterygota</taxon>
        <taxon>Diptera</taxon>
        <taxon>Nematocera</taxon>
        <taxon>Chironomoidea</taxon>
        <taxon>Chironomidae</taxon>
        <taxon>Chironominae</taxon>
        <taxon>Chironomus</taxon>
    </lineage>
</organism>
<keyword evidence="11" id="KW-1185">Reference proteome</keyword>
<feature type="coiled-coil region" evidence="7">
    <location>
        <begin position="378"/>
        <end position="419"/>
    </location>
</feature>
<dbReference type="Pfam" id="PF00170">
    <property type="entry name" value="bZIP_1"/>
    <property type="match status" value="1"/>
</dbReference>
<name>A0A9N9RYP4_9DIPT</name>
<dbReference type="SUPFAM" id="SSF57959">
    <property type="entry name" value="Leucine zipper domain"/>
    <property type="match status" value="1"/>
</dbReference>